<proteinExistence type="predicted"/>
<evidence type="ECO:0000313" key="2">
    <source>
        <dbReference type="Proteomes" id="UP001307849"/>
    </source>
</evidence>
<comment type="caution">
    <text evidence="1">The sequence shown here is derived from an EMBL/GenBank/DDBJ whole genome shotgun (WGS) entry which is preliminary data.</text>
</comment>
<protein>
    <submittedName>
        <fullName evidence="1">Uncharacterized protein</fullName>
    </submittedName>
</protein>
<accession>A0AAN8RSH2</accession>
<dbReference type="AlphaFoldDB" id="A0AAN8RSH2"/>
<organism evidence="1 2">
    <name type="scientific">Arthrobotrys conoides</name>
    <dbReference type="NCBI Taxonomy" id="74498"/>
    <lineage>
        <taxon>Eukaryota</taxon>
        <taxon>Fungi</taxon>
        <taxon>Dikarya</taxon>
        <taxon>Ascomycota</taxon>
        <taxon>Pezizomycotina</taxon>
        <taxon>Orbiliomycetes</taxon>
        <taxon>Orbiliales</taxon>
        <taxon>Orbiliaceae</taxon>
        <taxon>Arthrobotrys</taxon>
    </lineage>
</organism>
<reference evidence="1 2" key="1">
    <citation type="submission" date="2019-10" db="EMBL/GenBank/DDBJ databases">
        <authorList>
            <person name="Palmer J.M."/>
        </authorList>
    </citation>
    <scope>NUCLEOTIDE SEQUENCE [LARGE SCALE GENOMIC DNA]</scope>
    <source>
        <strain evidence="1 2">TWF506</strain>
    </source>
</reference>
<dbReference type="Proteomes" id="UP001307849">
    <property type="component" value="Unassembled WGS sequence"/>
</dbReference>
<evidence type="ECO:0000313" key="1">
    <source>
        <dbReference type="EMBL" id="KAK6508604.1"/>
    </source>
</evidence>
<dbReference type="EMBL" id="JAVHJM010000008">
    <property type="protein sequence ID" value="KAK6508604.1"/>
    <property type="molecule type" value="Genomic_DNA"/>
</dbReference>
<keyword evidence="2" id="KW-1185">Reference proteome</keyword>
<sequence>MRVPGGGKRLLVGIVSQLAIFSSVYGIAYVPKQLFDKLLADQGTKSAFTDIGIALNNLVEGVLNSTGSGDHTLPSIVDRFTTKLMIAEAEIKATPAENLQQYGFTSPTEAKKATDALMQYRGYITQIPQTPVLPDFLNQLIPIPQDFWNPNDKTPEKYSIDNPPQLFPLLEKMAKYFETAGVEFNNYREVIQWLFLTRYDGTNDVEELDMDFYDQFMDGIRALNSNVYNVLERYINIWLAINAKYTFGGGLDSSFYEDQRELQAYLETRWVELKAVMTGFWQTGGFTGMVRIYEPYVEPPPKVKKKKGKEPASS</sequence>
<gene>
    <name evidence="1" type="ORF">TWF506_010688</name>
</gene>
<name>A0AAN8RSH2_9PEZI</name>